<reference evidence="1" key="1">
    <citation type="journal article" date="2021" name="New Phytol.">
        <title>Evolutionary innovations through gain and loss of genes in the ectomycorrhizal Boletales.</title>
        <authorList>
            <person name="Wu G."/>
            <person name="Miyauchi S."/>
            <person name="Morin E."/>
            <person name="Kuo A."/>
            <person name="Drula E."/>
            <person name="Varga T."/>
            <person name="Kohler A."/>
            <person name="Feng B."/>
            <person name="Cao Y."/>
            <person name="Lipzen A."/>
            <person name="Daum C."/>
            <person name="Hundley H."/>
            <person name="Pangilinan J."/>
            <person name="Johnson J."/>
            <person name="Barry K."/>
            <person name="LaButti K."/>
            <person name="Ng V."/>
            <person name="Ahrendt S."/>
            <person name="Min B."/>
            <person name="Choi I.G."/>
            <person name="Park H."/>
            <person name="Plett J.M."/>
            <person name="Magnuson J."/>
            <person name="Spatafora J.W."/>
            <person name="Nagy L.G."/>
            <person name="Henrissat B."/>
            <person name="Grigoriev I.V."/>
            <person name="Yang Z.L."/>
            <person name="Xu J."/>
            <person name="Martin F.M."/>
        </authorList>
    </citation>
    <scope>NUCLEOTIDE SEQUENCE</scope>
    <source>
        <strain evidence="1">ATCC 28755</strain>
    </source>
</reference>
<comment type="caution">
    <text evidence="1">The sequence shown here is derived from an EMBL/GenBank/DDBJ whole genome shotgun (WGS) entry which is preliminary data.</text>
</comment>
<protein>
    <submittedName>
        <fullName evidence="1">Kinase-like domain-containing protein</fullName>
    </submittedName>
</protein>
<keyword evidence="2" id="KW-1185">Reference proteome</keyword>
<dbReference type="EMBL" id="MU267846">
    <property type="protein sequence ID" value="KAH7908109.1"/>
    <property type="molecule type" value="Genomic_DNA"/>
</dbReference>
<proteinExistence type="predicted"/>
<dbReference type="Proteomes" id="UP000790377">
    <property type="component" value="Unassembled WGS sequence"/>
</dbReference>
<gene>
    <name evidence="1" type="ORF">BJ138DRAFT_1013415</name>
</gene>
<evidence type="ECO:0000313" key="2">
    <source>
        <dbReference type="Proteomes" id="UP000790377"/>
    </source>
</evidence>
<organism evidence="1 2">
    <name type="scientific">Hygrophoropsis aurantiaca</name>
    <dbReference type="NCBI Taxonomy" id="72124"/>
    <lineage>
        <taxon>Eukaryota</taxon>
        <taxon>Fungi</taxon>
        <taxon>Dikarya</taxon>
        <taxon>Basidiomycota</taxon>
        <taxon>Agaricomycotina</taxon>
        <taxon>Agaricomycetes</taxon>
        <taxon>Agaricomycetidae</taxon>
        <taxon>Boletales</taxon>
        <taxon>Coniophorineae</taxon>
        <taxon>Hygrophoropsidaceae</taxon>
        <taxon>Hygrophoropsis</taxon>
    </lineage>
</organism>
<feature type="non-terminal residue" evidence="1">
    <location>
        <position position="1"/>
    </location>
</feature>
<sequence length="334" mass="37082">VVEAVALATSQVYAVKILRKSLLVAQKKVKSATIERDALLLLGSGGHPGFIRFYSAFQDSTSLYLVLELAPNGDLRQLVKKYGSLSLSSAQYFTAQIVDSIQWMHSKGVLHRDLKPENILLDSTMRARVTDFGTAYIARNLDLSPRTSTFVGSAAYVCPELLNRDWKSTSKSSDLWAVGCILYFIITGVPPFMAANDYLSFRRIEALDYTFPNDFYPDAKDLVQRLLVLDPSHRLGVDPKSSPSELRAHKFFTGSSEETQPTSQIDWDTLWTDPAPTVESGLVRPPPPSESEDEQAQQHFWDNLVHEFSSVGLGSGHKADTSPNTQELSGEHVQ</sequence>
<evidence type="ECO:0000313" key="1">
    <source>
        <dbReference type="EMBL" id="KAH7908109.1"/>
    </source>
</evidence>
<accession>A0ACB8A3R0</accession>
<name>A0ACB8A3R0_9AGAM</name>